<organism evidence="1 2">
    <name type="scientific">Cordylochernes scorpioides</name>
    <dbReference type="NCBI Taxonomy" id="51811"/>
    <lineage>
        <taxon>Eukaryota</taxon>
        <taxon>Metazoa</taxon>
        <taxon>Ecdysozoa</taxon>
        <taxon>Arthropoda</taxon>
        <taxon>Chelicerata</taxon>
        <taxon>Arachnida</taxon>
        <taxon>Pseudoscorpiones</taxon>
        <taxon>Cheliferoidea</taxon>
        <taxon>Chernetidae</taxon>
        <taxon>Cordylochernes</taxon>
    </lineage>
</organism>
<name>A0ABY6LC48_9ARAC</name>
<dbReference type="EMBL" id="CP092878">
    <property type="protein sequence ID" value="UYV78414.1"/>
    <property type="molecule type" value="Genomic_DNA"/>
</dbReference>
<evidence type="ECO:0000313" key="1">
    <source>
        <dbReference type="EMBL" id="UYV78414.1"/>
    </source>
</evidence>
<reference evidence="1 2" key="1">
    <citation type="submission" date="2022-01" db="EMBL/GenBank/DDBJ databases">
        <title>A chromosomal length assembly of Cordylochernes scorpioides.</title>
        <authorList>
            <person name="Zeh D."/>
            <person name="Zeh J."/>
        </authorList>
    </citation>
    <scope>NUCLEOTIDE SEQUENCE [LARGE SCALE GENOMIC DNA]</scope>
    <source>
        <strain evidence="1">IN4F17</strain>
        <tissue evidence="1">Whole Body</tissue>
    </source>
</reference>
<keyword evidence="2" id="KW-1185">Reference proteome</keyword>
<evidence type="ECO:0000313" key="2">
    <source>
        <dbReference type="Proteomes" id="UP001235939"/>
    </source>
</evidence>
<protein>
    <submittedName>
        <fullName evidence="1">Uncharacterized protein</fullName>
    </submittedName>
</protein>
<gene>
    <name evidence="1" type="ORF">LAZ67_16001278</name>
</gene>
<accession>A0ABY6LC48</accession>
<dbReference type="Proteomes" id="UP001235939">
    <property type="component" value="Chromosome 16"/>
</dbReference>
<sequence length="72" mass="8268">MPGYTRQGRRGRSLQRLMALKYCPTLRTTLMPPRQTTSPLNGRPEVEAKIAAKFQQLQKPFFIVSSNFITKN</sequence>
<proteinExistence type="predicted"/>